<evidence type="ECO:0000313" key="9">
    <source>
        <dbReference type="EMBL" id="ORV16479.1"/>
    </source>
</evidence>
<protein>
    <submittedName>
        <fullName evidence="9">C-5 sterol desaturase</fullName>
    </submittedName>
    <submittedName>
        <fullName evidence="10">Sterol desaturase family protein</fullName>
    </submittedName>
</protein>
<dbReference type="GO" id="GO:0005506">
    <property type="term" value="F:iron ion binding"/>
    <property type="evidence" value="ECO:0007669"/>
    <property type="project" value="InterPro"/>
</dbReference>
<dbReference type="GO" id="GO:0016020">
    <property type="term" value="C:membrane"/>
    <property type="evidence" value="ECO:0007669"/>
    <property type="project" value="GOC"/>
</dbReference>
<keyword evidence="3 7" id="KW-1133">Transmembrane helix</keyword>
<reference evidence="10 12" key="2">
    <citation type="journal article" date="2017" name="Infect. Genet. Evol.">
        <title>The new phylogeny of the genus Mycobacterium: The old and the news.</title>
        <authorList>
            <person name="Tortoli E."/>
            <person name="Fedrizzi T."/>
            <person name="Meehan C.J."/>
            <person name="Trovato A."/>
            <person name="Grottola A."/>
            <person name="Giacobazzi E."/>
            <person name="Serpini G.F."/>
            <person name="Tagliazucchi S."/>
            <person name="Fabio A."/>
            <person name="Bettua C."/>
            <person name="Bertorelli R."/>
            <person name="Frascaro F."/>
            <person name="De Sanctis V."/>
            <person name="Pecorari M."/>
            <person name="Jousson O."/>
            <person name="Segata N."/>
            <person name="Cirillo D.M."/>
        </authorList>
    </citation>
    <scope>NUCLEOTIDE SEQUENCE [LARGE SCALE GENOMIC DNA]</scope>
    <source>
        <strain evidence="10 12">NCTC 12882</strain>
    </source>
</reference>
<dbReference type="Proteomes" id="UP000230971">
    <property type="component" value="Unassembled WGS sequence"/>
</dbReference>
<evidence type="ECO:0000256" key="6">
    <source>
        <dbReference type="ARBA" id="ARBA00023136"/>
    </source>
</evidence>
<keyword evidence="5" id="KW-0443">Lipid metabolism</keyword>
<feature type="transmembrane region" description="Helical" evidence="7">
    <location>
        <begin position="89"/>
        <end position="106"/>
    </location>
</feature>
<dbReference type="GO" id="GO:0012505">
    <property type="term" value="C:endomembrane system"/>
    <property type="evidence" value="ECO:0007669"/>
    <property type="project" value="UniProtKB-SubCell"/>
</dbReference>
<evidence type="ECO:0000256" key="4">
    <source>
        <dbReference type="ARBA" id="ARBA00023002"/>
    </source>
</evidence>
<dbReference type="OrthoDB" id="9770329at2"/>
<dbReference type="GO" id="GO:0050479">
    <property type="term" value="F:glyceryl-ether monooxygenase activity"/>
    <property type="evidence" value="ECO:0007669"/>
    <property type="project" value="TreeGrafter"/>
</dbReference>
<keyword evidence="4" id="KW-0560">Oxidoreductase</keyword>
<dbReference type="AlphaFoldDB" id="A0A1X1RTV1"/>
<feature type="transmembrane region" description="Helical" evidence="7">
    <location>
        <begin position="12"/>
        <end position="34"/>
    </location>
</feature>
<evidence type="ECO:0000256" key="3">
    <source>
        <dbReference type="ARBA" id="ARBA00022989"/>
    </source>
</evidence>
<feature type="domain" description="Fatty acid hydroxylase" evidence="8">
    <location>
        <begin position="92"/>
        <end position="225"/>
    </location>
</feature>
<evidence type="ECO:0000259" key="8">
    <source>
        <dbReference type="Pfam" id="PF04116"/>
    </source>
</evidence>
<sequence length="287" mass="33683">MEAFWHQIENPVLYAMPFFFGFIAIEVVLLRVAGHHETRTGYSKIDTRTSLSMGMGALVIAGVFKFAVLVVLGVLWTCVAPWHIPTDTWWSWALLMVVIDFAWYWYHRFSHRVRIGWAAHQAHHSSEYFNLGTALRQKWNPWIEPLFWLPLPLLGFAPWAIYVAFAFNLIYQFFSHTETIGRLPRPIEFVFNTPSHHRVHHASDREYLDRNYGGILIVWDRMFGTFQRELHTPTYGLTKPVDTYNVLRLQYGEYGNIITDIRAARRWRDRLGFIFGPPGWQPAMVLL</sequence>
<evidence type="ECO:0000256" key="2">
    <source>
        <dbReference type="ARBA" id="ARBA00022692"/>
    </source>
</evidence>
<dbReference type="STRING" id="28045.AWB95_06880"/>
<feature type="transmembrane region" description="Helical" evidence="7">
    <location>
        <begin position="55"/>
        <end position="77"/>
    </location>
</feature>
<feature type="transmembrane region" description="Helical" evidence="7">
    <location>
        <begin position="146"/>
        <end position="174"/>
    </location>
</feature>
<evidence type="ECO:0000313" key="12">
    <source>
        <dbReference type="Proteomes" id="UP000230971"/>
    </source>
</evidence>
<dbReference type="Pfam" id="PF04116">
    <property type="entry name" value="FA_hydroxylase"/>
    <property type="match status" value="1"/>
</dbReference>
<comment type="caution">
    <text evidence="9">The sequence shown here is derived from an EMBL/GenBank/DDBJ whole genome shotgun (WGS) entry which is preliminary data.</text>
</comment>
<dbReference type="PANTHER" id="PTHR21624">
    <property type="entry name" value="STEROL DESATURASE-RELATED PROTEIN"/>
    <property type="match status" value="1"/>
</dbReference>
<dbReference type="GO" id="GO:0006643">
    <property type="term" value="P:membrane lipid metabolic process"/>
    <property type="evidence" value="ECO:0007669"/>
    <property type="project" value="TreeGrafter"/>
</dbReference>
<dbReference type="PANTHER" id="PTHR21624:SF1">
    <property type="entry name" value="ALKYLGLYCEROL MONOOXYGENASE"/>
    <property type="match status" value="1"/>
</dbReference>
<dbReference type="RefSeq" id="WP_062540477.1">
    <property type="nucleotide sequence ID" value="NZ_BBUN01000223.1"/>
</dbReference>
<comment type="subcellular location">
    <subcellularLocation>
        <location evidence="1">Endomembrane system</location>
        <topology evidence="1">Multi-pass membrane protein</topology>
    </subcellularLocation>
</comment>
<keyword evidence="2 7" id="KW-0812">Transmembrane</keyword>
<proteinExistence type="predicted"/>
<evidence type="ECO:0000313" key="11">
    <source>
        <dbReference type="Proteomes" id="UP000193907"/>
    </source>
</evidence>
<dbReference type="EMBL" id="PDKV01000023">
    <property type="protein sequence ID" value="PIB77834.1"/>
    <property type="molecule type" value="Genomic_DNA"/>
</dbReference>
<evidence type="ECO:0000256" key="1">
    <source>
        <dbReference type="ARBA" id="ARBA00004127"/>
    </source>
</evidence>
<accession>A0A1X1RTV1</accession>
<name>A0A1X1RTV1_MYCCE</name>
<evidence type="ECO:0000256" key="5">
    <source>
        <dbReference type="ARBA" id="ARBA00023098"/>
    </source>
</evidence>
<dbReference type="InterPro" id="IPR006694">
    <property type="entry name" value="Fatty_acid_hydroxylase"/>
</dbReference>
<evidence type="ECO:0000256" key="7">
    <source>
        <dbReference type="SAM" id="Phobius"/>
    </source>
</evidence>
<dbReference type="GO" id="GO:0008610">
    <property type="term" value="P:lipid biosynthetic process"/>
    <property type="evidence" value="ECO:0007669"/>
    <property type="project" value="InterPro"/>
</dbReference>
<reference evidence="9 11" key="1">
    <citation type="submission" date="2016-01" db="EMBL/GenBank/DDBJ databases">
        <title>The new phylogeny of the genus Mycobacterium.</title>
        <authorList>
            <person name="Tarcisio F."/>
            <person name="Conor M."/>
            <person name="Antonella G."/>
            <person name="Elisabetta G."/>
            <person name="Giulia F.S."/>
            <person name="Sara T."/>
            <person name="Anna F."/>
            <person name="Clotilde B."/>
            <person name="Roberto B."/>
            <person name="Veronica D.S."/>
            <person name="Fabio R."/>
            <person name="Monica P."/>
            <person name="Olivier J."/>
            <person name="Enrico T."/>
            <person name="Nicola S."/>
        </authorList>
    </citation>
    <scope>NUCLEOTIDE SEQUENCE [LARGE SCALE GENOMIC DNA]</scope>
    <source>
        <strain evidence="9 11">DSM 44243</strain>
    </source>
</reference>
<organism evidence="9 11">
    <name type="scientific">Mycobacterium celatum</name>
    <dbReference type="NCBI Taxonomy" id="28045"/>
    <lineage>
        <taxon>Bacteria</taxon>
        <taxon>Bacillati</taxon>
        <taxon>Actinomycetota</taxon>
        <taxon>Actinomycetes</taxon>
        <taxon>Mycobacteriales</taxon>
        <taxon>Mycobacteriaceae</taxon>
        <taxon>Mycobacterium</taxon>
    </lineage>
</organism>
<gene>
    <name evidence="9" type="ORF">AWB95_06880</name>
    <name evidence="10" type="ORF">CQY23_17105</name>
</gene>
<dbReference type="EMBL" id="LQOM01000021">
    <property type="protein sequence ID" value="ORV16479.1"/>
    <property type="molecule type" value="Genomic_DNA"/>
</dbReference>
<keyword evidence="11" id="KW-1185">Reference proteome</keyword>
<keyword evidence="6 7" id="KW-0472">Membrane</keyword>
<evidence type="ECO:0000313" key="10">
    <source>
        <dbReference type="EMBL" id="PIB77834.1"/>
    </source>
</evidence>
<dbReference type="Proteomes" id="UP000193907">
    <property type="component" value="Unassembled WGS sequence"/>
</dbReference>
<dbReference type="InterPro" id="IPR051689">
    <property type="entry name" value="Sterol_desaturase/TMEM195"/>
</dbReference>